<feature type="domain" description="Cyclic nucleotide-binding" evidence="1">
    <location>
        <begin position="10"/>
        <end position="113"/>
    </location>
</feature>
<dbReference type="AlphaFoldDB" id="A0A9D9EG88"/>
<protein>
    <submittedName>
        <fullName evidence="2">Crp/Fnr family transcriptional regulator</fullName>
    </submittedName>
</protein>
<reference evidence="2" key="2">
    <citation type="journal article" date="2021" name="PeerJ">
        <title>Extensive microbial diversity within the chicken gut microbiome revealed by metagenomics and culture.</title>
        <authorList>
            <person name="Gilroy R."/>
            <person name="Ravi A."/>
            <person name="Getino M."/>
            <person name="Pursley I."/>
            <person name="Horton D.L."/>
            <person name="Alikhan N.F."/>
            <person name="Baker D."/>
            <person name="Gharbi K."/>
            <person name="Hall N."/>
            <person name="Watson M."/>
            <person name="Adriaenssens E.M."/>
            <person name="Foster-Nyarko E."/>
            <person name="Jarju S."/>
            <person name="Secka A."/>
            <person name="Antonio M."/>
            <person name="Oren A."/>
            <person name="Chaudhuri R.R."/>
            <person name="La Ragione R."/>
            <person name="Hildebrand F."/>
            <person name="Pallen M.J."/>
        </authorList>
    </citation>
    <scope>NUCLEOTIDE SEQUENCE</scope>
    <source>
        <strain evidence="2">D5-748</strain>
    </source>
</reference>
<dbReference type="Proteomes" id="UP000823619">
    <property type="component" value="Unassembled WGS sequence"/>
</dbReference>
<evidence type="ECO:0000259" key="1">
    <source>
        <dbReference type="PROSITE" id="PS50042"/>
    </source>
</evidence>
<evidence type="ECO:0000313" key="2">
    <source>
        <dbReference type="EMBL" id="MBO8445805.1"/>
    </source>
</evidence>
<dbReference type="InterPro" id="IPR018490">
    <property type="entry name" value="cNMP-bd_dom_sf"/>
</dbReference>
<reference evidence="2" key="1">
    <citation type="submission" date="2020-10" db="EMBL/GenBank/DDBJ databases">
        <authorList>
            <person name="Gilroy R."/>
        </authorList>
    </citation>
    <scope>NUCLEOTIDE SEQUENCE</scope>
    <source>
        <strain evidence="2">D5-748</strain>
    </source>
</reference>
<dbReference type="InterPro" id="IPR000595">
    <property type="entry name" value="cNMP-bd_dom"/>
</dbReference>
<dbReference type="Gene3D" id="2.60.120.10">
    <property type="entry name" value="Jelly Rolls"/>
    <property type="match status" value="1"/>
</dbReference>
<evidence type="ECO:0000313" key="3">
    <source>
        <dbReference type="Proteomes" id="UP000823619"/>
    </source>
</evidence>
<proteinExistence type="predicted"/>
<dbReference type="CDD" id="cd00038">
    <property type="entry name" value="CAP_ED"/>
    <property type="match status" value="1"/>
</dbReference>
<organism evidence="2 3">
    <name type="scientific">Candidatus Cryptobacteroides merdavium</name>
    <dbReference type="NCBI Taxonomy" id="2840769"/>
    <lineage>
        <taxon>Bacteria</taxon>
        <taxon>Pseudomonadati</taxon>
        <taxon>Bacteroidota</taxon>
        <taxon>Bacteroidia</taxon>
        <taxon>Bacteroidales</taxon>
        <taxon>Candidatus Cryptobacteroides</taxon>
    </lineage>
</organism>
<dbReference type="EMBL" id="JADIMO010000114">
    <property type="protein sequence ID" value="MBO8445805.1"/>
    <property type="molecule type" value="Genomic_DNA"/>
</dbReference>
<gene>
    <name evidence="2" type="ORF">IAC23_08995</name>
</gene>
<dbReference type="SUPFAM" id="SSF51206">
    <property type="entry name" value="cAMP-binding domain-like"/>
    <property type="match status" value="1"/>
</dbReference>
<sequence>MKNIINGMRTLCPISEETALSLESRLAECHFPKRHLLVKEGEFARAAFFIEKGMTRSFWSVDGEEITTSFQWEGGIVFSMDELYYGKESEEYVETLEDVTVYRISIADLLELFSTNIEMANWGRLIHQNEYRRLHKSHKERLTLPAKERYEAFVQQFPEVCKRVQLGYIASYLGITLPTLSRLRNPIKNLSQDKCSADMFP</sequence>
<name>A0A9D9EG88_9BACT</name>
<dbReference type="PROSITE" id="PS50042">
    <property type="entry name" value="CNMP_BINDING_3"/>
    <property type="match status" value="1"/>
</dbReference>
<dbReference type="InterPro" id="IPR014710">
    <property type="entry name" value="RmlC-like_jellyroll"/>
</dbReference>
<comment type="caution">
    <text evidence="2">The sequence shown here is derived from an EMBL/GenBank/DDBJ whole genome shotgun (WGS) entry which is preliminary data.</text>
</comment>
<dbReference type="Pfam" id="PF00027">
    <property type="entry name" value="cNMP_binding"/>
    <property type="match status" value="1"/>
</dbReference>
<accession>A0A9D9EG88</accession>